<keyword evidence="2" id="KW-0805">Transcription regulation</keyword>
<evidence type="ECO:0000259" key="6">
    <source>
        <dbReference type="Pfam" id="PF04542"/>
    </source>
</evidence>
<dbReference type="Pfam" id="PF04542">
    <property type="entry name" value="Sigma70_r2"/>
    <property type="match status" value="1"/>
</dbReference>
<dbReference type="Gene3D" id="1.10.10.10">
    <property type="entry name" value="Winged helix-like DNA-binding domain superfamily/Winged helix DNA-binding domain"/>
    <property type="match status" value="1"/>
</dbReference>
<evidence type="ECO:0000259" key="7">
    <source>
        <dbReference type="Pfam" id="PF08281"/>
    </source>
</evidence>
<evidence type="ECO:0000256" key="2">
    <source>
        <dbReference type="ARBA" id="ARBA00023015"/>
    </source>
</evidence>
<dbReference type="GO" id="GO:0003677">
    <property type="term" value="F:DNA binding"/>
    <property type="evidence" value="ECO:0007669"/>
    <property type="project" value="UniProtKB-KW"/>
</dbReference>
<dbReference type="InterPro" id="IPR039425">
    <property type="entry name" value="RNA_pol_sigma-70-like"/>
</dbReference>
<organism evidence="8 9">
    <name type="scientific">Aerophobetes bacterium</name>
    <dbReference type="NCBI Taxonomy" id="2030807"/>
    <lineage>
        <taxon>Bacteria</taxon>
        <taxon>Candidatus Aerophobota</taxon>
    </lineage>
</organism>
<gene>
    <name evidence="8" type="ORF">E3J68_03305</name>
</gene>
<dbReference type="Proteomes" id="UP000316517">
    <property type="component" value="Unassembled WGS sequence"/>
</dbReference>
<feature type="domain" description="RNA polymerase sigma factor 70 region 4 type 2" evidence="7">
    <location>
        <begin position="143"/>
        <end position="194"/>
    </location>
</feature>
<reference evidence="8 9" key="1">
    <citation type="submission" date="2019-03" db="EMBL/GenBank/DDBJ databases">
        <title>Metabolic potential of uncultured bacteria and archaea associated with petroleum seepage in deep-sea sediments.</title>
        <authorList>
            <person name="Dong X."/>
            <person name="Hubert C."/>
        </authorList>
    </citation>
    <scope>NUCLEOTIDE SEQUENCE [LARGE SCALE GENOMIC DNA]</scope>
    <source>
        <strain evidence="8">E44_bin3</strain>
    </source>
</reference>
<evidence type="ECO:0000256" key="3">
    <source>
        <dbReference type="ARBA" id="ARBA00023082"/>
    </source>
</evidence>
<proteinExistence type="inferred from homology"/>
<keyword evidence="5" id="KW-0804">Transcription</keyword>
<dbReference type="Gene3D" id="1.10.1740.10">
    <property type="match status" value="1"/>
</dbReference>
<dbReference type="InterPro" id="IPR013325">
    <property type="entry name" value="RNA_pol_sigma_r2"/>
</dbReference>
<sequence>MNRAARGEGQVVKLSDEELVDRFRSGDEDSFRILVERHSPRVFNIIYRTIKDRSLAEDLSQEVFLRMYRFLDGFKKKCRFSTWLYRLTINVCFDAQRKKKEESKVVSLSHQVANGGSNPGTRELEDESFSPQKILEKEELARKINSAIDSLPEVLKMTFILREFEDLSYKELVKILRCSEGTVKSRLCRARETLRQKLEVYLRKDR</sequence>
<dbReference type="InterPro" id="IPR036388">
    <property type="entry name" value="WH-like_DNA-bd_sf"/>
</dbReference>
<dbReference type="InterPro" id="IPR013249">
    <property type="entry name" value="RNA_pol_sigma70_r4_t2"/>
</dbReference>
<evidence type="ECO:0000256" key="1">
    <source>
        <dbReference type="ARBA" id="ARBA00010641"/>
    </source>
</evidence>
<accession>A0A523TE46</accession>
<dbReference type="GO" id="GO:0006352">
    <property type="term" value="P:DNA-templated transcription initiation"/>
    <property type="evidence" value="ECO:0007669"/>
    <property type="project" value="InterPro"/>
</dbReference>
<dbReference type="CDD" id="cd06171">
    <property type="entry name" value="Sigma70_r4"/>
    <property type="match status" value="1"/>
</dbReference>
<comment type="caution">
    <text evidence="8">The sequence shown here is derived from an EMBL/GenBank/DDBJ whole genome shotgun (WGS) entry which is preliminary data.</text>
</comment>
<dbReference type="Pfam" id="PF08281">
    <property type="entry name" value="Sigma70_r4_2"/>
    <property type="match status" value="1"/>
</dbReference>
<evidence type="ECO:0000313" key="9">
    <source>
        <dbReference type="Proteomes" id="UP000316517"/>
    </source>
</evidence>
<evidence type="ECO:0000313" key="8">
    <source>
        <dbReference type="EMBL" id="TET28219.1"/>
    </source>
</evidence>
<name>A0A523TE46_UNCAE</name>
<dbReference type="NCBIfam" id="TIGR02937">
    <property type="entry name" value="sigma70-ECF"/>
    <property type="match status" value="1"/>
</dbReference>
<evidence type="ECO:0000256" key="5">
    <source>
        <dbReference type="ARBA" id="ARBA00023163"/>
    </source>
</evidence>
<evidence type="ECO:0000256" key="4">
    <source>
        <dbReference type="ARBA" id="ARBA00023125"/>
    </source>
</evidence>
<dbReference type="PANTHER" id="PTHR43133:SF8">
    <property type="entry name" value="RNA POLYMERASE SIGMA FACTOR HI_1459-RELATED"/>
    <property type="match status" value="1"/>
</dbReference>
<comment type="similarity">
    <text evidence="1">Belongs to the sigma-70 factor family. ECF subfamily.</text>
</comment>
<dbReference type="GO" id="GO:0016987">
    <property type="term" value="F:sigma factor activity"/>
    <property type="evidence" value="ECO:0007669"/>
    <property type="project" value="UniProtKB-KW"/>
</dbReference>
<dbReference type="EMBL" id="SOJT01000145">
    <property type="protein sequence ID" value="TET28219.1"/>
    <property type="molecule type" value="Genomic_DNA"/>
</dbReference>
<feature type="domain" description="RNA polymerase sigma-70 region 2" evidence="6">
    <location>
        <begin position="34"/>
        <end position="100"/>
    </location>
</feature>
<keyword evidence="4" id="KW-0238">DNA-binding</keyword>
<dbReference type="InterPro" id="IPR014284">
    <property type="entry name" value="RNA_pol_sigma-70_dom"/>
</dbReference>
<protein>
    <submittedName>
        <fullName evidence="8">Sigma-70 family RNA polymerase sigma factor</fullName>
    </submittedName>
</protein>
<dbReference type="InterPro" id="IPR007627">
    <property type="entry name" value="RNA_pol_sigma70_r2"/>
</dbReference>
<dbReference type="InterPro" id="IPR013324">
    <property type="entry name" value="RNA_pol_sigma_r3/r4-like"/>
</dbReference>
<dbReference type="PANTHER" id="PTHR43133">
    <property type="entry name" value="RNA POLYMERASE ECF-TYPE SIGMA FACTO"/>
    <property type="match status" value="1"/>
</dbReference>
<keyword evidence="3" id="KW-0731">Sigma factor</keyword>
<dbReference type="SUPFAM" id="SSF88659">
    <property type="entry name" value="Sigma3 and sigma4 domains of RNA polymerase sigma factors"/>
    <property type="match status" value="1"/>
</dbReference>
<dbReference type="SUPFAM" id="SSF88946">
    <property type="entry name" value="Sigma2 domain of RNA polymerase sigma factors"/>
    <property type="match status" value="1"/>
</dbReference>
<dbReference type="AlphaFoldDB" id="A0A523TE46"/>